<organism evidence="2 3">
    <name type="scientific">Neisseria bacilliformis ATCC BAA-1200</name>
    <dbReference type="NCBI Taxonomy" id="888742"/>
    <lineage>
        <taxon>Bacteria</taxon>
        <taxon>Pseudomonadati</taxon>
        <taxon>Pseudomonadota</taxon>
        <taxon>Betaproteobacteria</taxon>
        <taxon>Neisseriales</taxon>
        <taxon>Neisseriaceae</taxon>
        <taxon>Neisseria</taxon>
    </lineage>
</organism>
<evidence type="ECO:0000313" key="3">
    <source>
        <dbReference type="Proteomes" id="UP000004105"/>
    </source>
</evidence>
<feature type="region of interest" description="Disordered" evidence="1">
    <location>
        <begin position="151"/>
        <end position="188"/>
    </location>
</feature>
<dbReference type="Pfam" id="PF13730">
    <property type="entry name" value="HTH_36"/>
    <property type="match status" value="1"/>
</dbReference>
<dbReference type="EMBL" id="AFAY01000022">
    <property type="protein sequence ID" value="EGF11159.1"/>
    <property type="molecule type" value="Genomic_DNA"/>
</dbReference>
<dbReference type="InterPro" id="IPR036388">
    <property type="entry name" value="WH-like_DNA-bd_sf"/>
</dbReference>
<keyword evidence="3" id="KW-1185">Reference proteome</keyword>
<evidence type="ECO:0000256" key="1">
    <source>
        <dbReference type="SAM" id="MobiDB-lite"/>
    </source>
</evidence>
<gene>
    <name evidence="2" type="ORF">HMPREF9123_1118</name>
</gene>
<proteinExistence type="predicted"/>
<reference evidence="2 3" key="1">
    <citation type="submission" date="2011-02" db="EMBL/GenBank/DDBJ databases">
        <authorList>
            <person name="Muzny D."/>
            <person name="Qin X."/>
            <person name="Deng J."/>
            <person name="Jiang H."/>
            <person name="Liu Y."/>
            <person name="Qu J."/>
            <person name="Song X.-Z."/>
            <person name="Zhang L."/>
            <person name="Thornton R."/>
            <person name="Coyle M."/>
            <person name="Francisco L."/>
            <person name="Jackson L."/>
            <person name="Javaid M."/>
            <person name="Korchina V."/>
            <person name="Kovar C."/>
            <person name="Mata R."/>
            <person name="Mathew T."/>
            <person name="Ngo R."/>
            <person name="Nguyen L."/>
            <person name="Nguyen N."/>
            <person name="Okwuonu G."/>
            <person name="Ongeri F."/>
            <person name="Pham C."/>
            <person name="Simmons D."/>
            <person name="Wilczek-Boney K."/>
            <person name="Hale W."/>
            <person name="Jakkamsetti A."/>
            <person name="Pham P."/>
            <person name="Ruth R."/>
            <person name="San Lucas F."/>
            <person name="Warren J."/>
            <person name="Zhang J."/>
            <person name="Zhao Z."/>
            <person name="Zhou C."/>
            <person name="Zhu D."/>
            <person name="Lee S."/>
            <person name="Bess C."/>
            <person name="Blankenburg K."/>
            <person name="Forbes L."/>
            <person name="Fu Q."/>
            <person name="Gubbala S."/>
            <person name="Hirani K."/>
            <person name="Jayaseelan J.C."/>
            <person name="Lara F."/>
            <person name="Munidasa M."/>
            <person name="Palculict T."/>
            <person name="Patil S."/>
            <person name="Pu L.-L."/>
            <person name="Saada N."/>
            <person name="Tang L."/>
            <person name="Weissenberger G."/>
            <person name="Zhu Y."/>
            <person name="Hemphill L."/>
            <person name="Shang Y."/>
            <person name="Youmans B."/>
            <person name="Ayvaz T."/>
            <person name="Ross M."/>
            <person name="Santibanez J."/>
            <person name="Aqrawi P."/>
            <person name="Gross S."/>
            <person name="Joshi V."/>
            <person name="Fowler G."/>
            <person name="Nazareth L."/>
            <person name="Reid J."/>
            <person name="Worley K."/>
            <person name="Petrosino J."/>
            <person name="Highlander S."/>
            <person name="Gibbs R."/>
        </authorList>
    </citation>
    <scope>NUCLEOTIDE SEQUENCE [LARGE SCALE GENOMIC DNA]</scope>
    <source>
        <strain evidence="2 3">ATCC BAA-1200</strain>
    </source>
</reference>
<dbReference type="OrthoDB" id="5526813at2"/>
<dbReference type="Proteomes" id="UP000004105">
    <property type="component" value="Unassembled WGS sequence"/>
</dbReference>
<protein>
    <submittedName>
        <fullName evidence="2">Phage associated protein</fullName>
    </submittedName>
</protein>
<evidence type="ECO:0000313" key="2">
    <source>
        <dbReference type="EMBL" id="EGF11159.1"/>
    </source>
</evidence>
<dbReference type="RefSeq" id="WP_007342127.1">
    <property type="nucleotide sequence ID" value="NZ_GL878494.1"/>
</dbReference>
<sequence>MSVKLMAGALDLKIPSGQKFVLTVLCNFANDDGLCYPGQDTLMDKCSMGRTTVGNHLKWLEERGYLRKNRRQKGNMRKSDLYLINLNPNTSECSDFECSDFECSDFECSDFGSECSDFEHSECSDSEHCYKEEPSETYNRQREQKDITRDALHSSAKQPDSANLADRPSENPPAQSARPAKRKPSAARRELDALNLLADRGVEGDLAQDYLAVRKDKRAATLTKTALAGLEREANRAGLSLTQAITLCCERGWVGFRADWLQDKHTRERAAGNGHTSHFFGNEYFENADYGDEIGEIR</sequence>
<dbReference type="Gene3D" id="1.10.10.10">
    <property type="entry name" value="Winged helix-like DNA-binding domain superfamily/Winged helix DNA-binding domain"/>
    <property type="match status" value="1"/>
</dbReference>
<dbReference type="HOGENOM" id="CLU_077359_1_0_4"/>
<name>F2BBL3_9NEIS</name>
<accession>F2BBL3</accession>
<dbReference type="AlphaFoldDB" id="F2BBL3"/>
<comment type="caution">
    <text evidence="2">The sequence shown here is derived from an EMBL/GenBank/DDBJ whole genome shotgun (WGS) entry which is preliminary data.</text>
</comment>